<organism evidence="2 3">
    <name type="scientific">Tricholomella constricta</name>
    <dbReference type="NCBI Taxonomy" id="117010"/>
    <lineage>
        <taxon>Eukaryota</taxon>
        <taxon>Fungi</taxon>
        <taxon>Dikarya</taxon>
        <taxon>Basidiomycota</taxon>
        <taxon>Agaricomycotina</taxon>
        <taxon>Agaricomycetes</taxon>
        <taxon>Agaricomycetidae</taxon>
        <taxon>Agaricales</taxon>
        <taxon>Tricholomatineae</taxon>
        <taxon>Lyophyllaceae</taxon>
        <taxon>Tricholomella</taxon>
    </lineage>
</organism>
<proteinExistence type="predicted"/>
<feature type="transmembrane region" description="Helical" evidence="1">
    <location>
        <begin position="71"/>
        <end position="92"/>
    </location>
</feature>
<comment type="caution">
    <text evidence="2">The sequence shown here is derived from an EMBL/GenBank/DDBJ whole genome shotgun (WGS) entry which is preliminary data.</text>
</comment>
<evidence type="ECO:0000256" key="1">
    <source>
        <dbReference type="SAM" id="Phobius"/>
    </source>
</evidence>
<keyword evidence="1" id="KW-0472">Membrane</keyword>
<name>A0A8H5HKI7_9AGAR</name>
<dbReference type="Proteomes" id="UP000565441">
    <property type="component" value="Unassembled WGS sequence"/>
</dbReference>
<keyword evidence="1" id="KW-1133">Transmembrane helix</keyword>
<keyword evidence="3" id="KW-1185">Reference proteome</keyword>
<feature type="transmembrane region" description="Helical" evidence="1">
    <location>
        <begin position="104"/>
        <end position="127"/>
    </location>
</feature>
<evidence type="ECO:0000313" key="2">
    <source>
        <dbReference type="EMBL" id="KAF5385015.1"/>
    </source>
</evidence>
<feature type="transmembrane region" description="Helical" evidence="1">
    <location>
        <begin position="139"/>
        <end position="160"/>
    </location>
</feature>
<keyword evidence="1" id="KW-0812">Transmembrane</keyword>
<sequence>MASATPPNMAQIVLPPGFTLEQFLTLQGQLVTIAITVAVAFGIVIWDYFTQLPNEIALYSATDKKIWRAPATWFFIILRYSGILATLPSLFFTSIQSQHCQAAVVTSQVGAVLVVLSSGVIFCYRVFAIWNGSRIVQAAVSFMFLAMITCWVAVATQYAAITGPPTPFGSNCQMLPIVSWAPISYASSVAFDTLVVVLTLAKLHGNLATTKSRVGKQIYRDNLVYFLLTAVTNITVLTIQGLGPRYDMIKPTAVPFSTLMTVTMGSRVFLNLKLFDQRQQNAAAGIPLSISSHGSNSNSSGPNRSLMHANVIDVKGPYEDHGYGV</sequence>
<accession>A0A8H5HKI7</accession>
<gene>
    <name evidence="2" type="ORF">D9615_001025</name>
</gene>
<feature type="transmembrane region" description="Helical" evidence="1">
    <location>
        <begin position="248"/>
        <end position="270"/>
    </location>
</feature>
<reference evidence="2 3" key="1">
    <citation type="journal article" date="2020" name="ISME J.">
        <title>Uncovering the hidden diversity of litter-decomposition mechanisms in mushroom-forming fungi.</title>
        <authorList>
            <person name="Floudas D."/>
            <person name="Bentzer J."/>
            <person name="Ahren D."/>
            <person name="Johansson T."/>
            <person name="Persson P."/>
            <person name="Tunlid A."/>
        </authorList>
    </citation>
    <scope>NUCLEOTIDE SEQUENCE [LARGE SCALE GENOMIC DNA]</scope>
    <source>
        <strain evidence="2 3">CBS 661.87</strain>
    </source>
</reference>
<dbReference type="EMBL" id="JAACJP010000004">
    <property type="protein sequence ID" value="KAF5385015.1"/>
    <property type="molecule type" value="Genomic_DNA"/>
</dbReference>
<evidence type="ECO:0000313" key="3">
    <source>
        <dbReference type="Proteomes" id="UP000565441"/>
    </source>
</evidence>
<protein>
    <submittedName>
        <fullName evidence="2">Uncharacterized protein</fullName>
    </submittedName>
</protein>
<feature type="transmembrane region" description="Helical" evidence="1">
    <location>
        <begin position="30"/>
        <end position="50"/>
    </location>
</feature>
<dbReference type="AlphaFoldDB" id="A0A8H5HKI7"/>
<feature type="transmembrane region" description="Helical" evidence="1">
    <location>
        <begin position="222"/>
        <end position="242"/>
    </location>
</feature>
<dbReference type="OrthoDB" id="3235847at2759"/>
<feature type="transmembrane region" description="Helical" evidence="1">
    <location>
        <begin position="180"/>
        <end position="201"/>
    </location>
</feature>